<accession>A0ABD1X684</accession>
<protein>
    <submittedName>
        <fullName evidence="2">Uncharacterized protein</fullName>
    </submittedName>
</protein>
<feature type="compositionally biased region" description="Basic and acidic residues" evidence="1">
    <location>
        <begin position="47"/>
        <end position="61"/>
    </location>
</feature>
<feature type="region of interest" description="Disordered" evidence="1">
    <location>
        <begin position="37"/>
        <end position="61"/>
    </location>
</feature>
<evidence type="ECO:0000313" key="2">
    <source>
        <dbReference type="EMBL" id="KAL2556383.1"/>
    </source>
</evidence>
<organism evidence="2 3">
    <name type="scientific">Forsythia ovata</name>
    <dbReference type="NCBI Taxonomy" id="205694"/>
    <lineage>
        <taxon>Eukaryota</taxon>
        <taxon>Viridiplantae</taxon>
        <taxon>Streptophyta</taxon>
        <taxon>Embryophyta</taxon>
        <taxon>Tracheophyta</taxon>
        <taxon>Spermatophyta</taxon>
        <taxon>Magnoliopsida</taxon>
        <taxon>eudicotyledons</taxon>
        <taxon>Gunneridae</taxon>
        <taxon>Pentapetalae</taxon>
        <taxon>asterids</taxon>
        <taxon>lamiids</taxon>
        <taxon>Lamiales</taxon>
        <taxon>Oleaceae</taxon>
        <taxon>Forsythieae</taxon>
        <taxon>Forsythia</taxon>
    </lineage>
</organism>
<evidence type="ECO:0000313" key="3">
    <source>
        <dbReference type="Proteomes" id="UP001604277"/>
    </source>
</evidence>
<sequence length="110" mass="12165">MLTSIFSSFDAFCAESLGYKVSVFSSPAIVNEDVQKQGPGVVASTKIDGEKKESKKLEDNRQRRHRFAPEFDGRHPRAIDVEVILQSSIKRDIEPQDLAGDVRGPADMAT</sequence>
<name>A0ABD1X684_9LAMI</name>
<dbReference type="AlphaFoldDB" id="A0ABD1X684"/>
<evidence type="ECO:0000256" key="1">
    <source>
        <dbReference type="SAM" id="MobiDB-lite"/>
    </source>
</evidence>
<comment type="caution">
    <text evidence="2">The sequence shown here is derived from an EMBL/GenBank/DDBJ whole genome shotgun (WGS) entry which is preliminary data.</text>
</comment>
<keyword evidence="3" id="KW-1185">Reference proteome</keyword>
<dbReference type="EMBL" id="JBFOLJ010000001">
    <property type="protein sequence ID" value="KAL2556383.1"/>
    <property type="molecule type" value="Genomic_DNA"/>
</dbReference>
<reference evidence="3" key="1">
    <citation type="submission" date="2024-07" db="EMBL/GenBank/DDBJ databases">
        <title>Two chromosome-level genome assemblies of Korean endemic species Abeliophyllum distichum and Forsythia ovata (Oleaceae).</title>
        <authorList>
            <person name="Jang H."/>
        </authorList>
    </citation>
    <scope>NUCLEOTIDE SEQUENCE [LARGE SCALE GENOMIC DNA]</scope>
</reference>
<gene>
    <name evidence="2" type="ORF">Fot_01122</name>
</gene>
<dbReference type="Proteomes" id="UP001604277">
    <property type="component" value="Unassembled WGS sequence"/>
</dbReference>
<proteinExistence type="predicted"/>